<dbReference type="AlphaFoldDB" id="A0A831LZ93"/>
<sequence>MRLPISGQPAHSLRLPLKEIASRCRSNGFTGALAFDAGDLRGAVLFKAGVPVCAETGGLAGRQALREIEASNAVVRAGLHAFPAHDIDTLILFNEGIKIEEEEEENGPVGMTTIKAVKIGHNTRNATIRIIKTDEAEKNTENRVQKHDNCHEHDKKQVLNTSSIEALKKLSENFEADASDLLREMHMEHLISRERKEDP</sequence>
<dbReference type="EMBL" id="DSBY01000161">
    <property type="protein sequence ID" value="HDS63262.1"/>
    <property type="molecule type" value="Genomic_DNA"/>
</dbReference>
<organism evidence="1">
    <name type="scientific">Methanofollis liminatans</name>
    <dbReference type="NCBI Taxonomy" id="2201"/>
    <lineage>
        <taxon>Archaea</taxon>
        <taxon>Methanobacteriati</taxon>
        <taxon>Methanobacteriota</taxon>
        <taxon>Stenosarchaea group</taxon>
        <taxon>Methanomicrobia</taxon>
        <taxon>Methanomicrobiales</taxon>
        <taxon>Methanomicrobiaceae</taxon>
        <taxon>Methanofollis</taxon>
    </lineage>
</organism>
<reference evidence="1" key="1">
    <citation type="journal article" date="2020" name="mSystems">
        <title>Genome- and Community-Level Interaction Insights into Carbon Utilization and Element Cycling Functions of Hydrothermarchaeota in Hydrothermal Sediment.</title>
        <authorList>
            <person name="Zhou Z."/>
            <person name="Liu Y."/>
            <person name="Xu W."/>
            <person name="Pan J."/>
            <person name="Luo Z.H."/>
            <person name="Li M."/>
        </authorList>
    </citation>
    <scope>NUCLEOTIDE SEQUENCE</scope>
    <source>
        <strain evidence="1">SpSt-1183</strain>
    </source>
</reference>
<comment type="caution">
    <text evidence="1">The sequence shown here is derived from an EMBL/GenBank/DDBJ whole genome shotgun (WGS) entry which is preliminary data.</text>
</comment>
<proteinExistence type="predicted"/>
<dbReference type="Proteomes" id="UP000885648">
    <property type="component" value="Unassembled WGS sequence"/>
</dbReference>
<gene>
    <name evidence="1" type="ORF">ENN52_03890</name>
</gene>
<accession>A0A831LZ93</accession>
<evidence type="ECO:0000313" key="1">
    <source>
        <dbReference type="EMBL" id="HDS63262.1"/>
    </source>
</evidence>
<name>A0A831LZ93_9EURY</name>
<protein>
    <submittedName>
        <fullName evidence="1">Uncharacterized protein</fullName>
    </submittedName>
</protein>